<evidence type="ECO:0000313" key="9">
    <source>
        <dbReference type="Proteomes" id="UP001332243"/>
    </source>
</evidence>
<keyword evidence="4 8" id="KW-0067">ATP-binding</keyword>
<gene>
    <name evidence="8" type="ORF">V1633_36370</name>
</gene>
<dbReference type="PANTHER" id="PTHR43820">
    <property type="entry name" value="HIGH-AFFINITY BRANCHED-CHAIN AMINO ACID TRANSPORT ATP-BINDING PROTEIN LIVF"/>
    <property type="match status" value="1"/>
</dbReference>
<dbReference type="InterPro" id="IPR003439">
    <property type="entry name" value="ABC_transporter-like_ATP-bd"/>
</dbReference>
<accession>A0ABU7S571</accession>
<dbReference type="PROSITE" id="PS50893">
    <property type="entry name" value="ABC_TRANSPORTER_2"/>
    <property type="match status" value="1"/>
</dbReference>
<dbReference type="SUPFAM" id="SSF52540">
    <property type="entry name" value="P-loop containing nucleoside triphosphate hydrolases"/>
    <property type="match status" value="1"/>
</dbReference>
<comment type="similarity">
    <text evidence="1">Belongs to the ABC transporter superfamily.</text>
</comment>
<keyword evidence="2" id="KW-0813">Transport</keyword>
<name>A0ABU7S571_9ACTN</name>
<evidence type="ECO:0000256" key="3">
    <source>
        <dbReference type="ARBA" id="ARBA00022741"/>
    </source>
</evidence>
<dbReference type="EMBL" id="JAZGQK010000047">
    <property type="protein sequence ID" value="MEE6263939.1"/>
    <property type="molecule type" value="Genomic_DNA"/>
</dbReference>
<dbReference type="Proteomes" id="UP001332243">
    <property type="component" value="Unassembled WGS sequence"/>
</dbReference>
<dbReference type="Pfam" id="PF00005">
    <property type="entry name" value="ABC_tran"/>
    <property type="match status" value="1"/>
</dbReference>
<protein>
    <submittedName>
        <fullName evidence="8">ATP-binding cassette domain-containing protein</fullName>
    </submittedName>
</protein>
<evidence type="ECO:0000256" key="4">
    <source>
        <dbReference type="ARBA" id="ARBA00022840"/>
    </source>
</evidence>
<evidence type="ECO:0000256" key="1">
    <source>
        <dbReference type="ARBA" id="ARBA00005417"/>
    </source>
</evidence>
<proteinExistence type="inferred from homology"/>
<feature type="domain" description="ABC transporter" evidence="7">
    <location>
        <begin position="12"/>
        <end position="243"/>
    </location>
</feature>
<reference evidence="8 9" key="1">
    <citation type="submission" date="2024-01" db="EMBL/GenBank/DDBJ databases">
        <title>Genome insights into Plantactinospora sonchi sp. nov.</title>
        <authorList>
            <person name="Wang L."/>
        </authorList>
    </citation>
    <scope>NUCLEOTIDE SEQUENCE [LARGE SCALE GENOMIC DNA]</scope>
    <source>
        <strain evidence="8 9">NEAU-QY2</strain>
    </source>
</reference>
<keyword evidence="9" id="KW-1185">Reference proteome</keyword>
<evidence type="ECO:0000256" key="2">
    <source>
        <dbReference type="ARBA" id="ARBA00022448"/>
    </source>
</evidence>
<keyword evidence="3" id="KW-0547">Nucleotide-binding</keyword>
<dbReference type="InterPro" id="IPR017871">
    <property type="entry name" value="ABC_transporter-like_CS"/>
</dbReference>
<dbReference type="SMART" id="SM00382">
    <property type="entry name" value="AAA"/>
    <property type="match status" value="1"/>
</dbReference>
<dbReference type="PANTHER" id="PTHR43820:SF2">
    <property type="entry name" value="ABC TRANSPORTER ATP-BINDING PROTEIN"/>
    <property type="match status" value="1"/>
</dbReference>
<keyword evidence="5" id="KW-0029">Amino-acid transport</keyword>
<organism evidence="8 9">
    <name type="scientific">Plantactinospora sonchi</name>
    <dbReference type="NCBI Taxonomy" id="1544735"/>
    <lineage>
        <taxon>Bacteria</taxon>
        <taxon>Bacillati</taxon>
        <taxon>Actinomycetota</taxon>
        <taxon>Actinomycetes</taxon>
        <taxon>Micromonosporales</taxon>
        <taxon>Micromonosporaceae</taxon>
        <taxon>Plantactinospora</taxon>
    </lineage>
</organism>
<comment type="caution">
    <text evidence="8">The sequence shown here is derived from an EMBL/GenBank/DDBJ whole genome shotgun (WGS) entry which is preliminary data.</text>
</comment>
<feature type="compositionally biased region" description="Basic and acidic residues" evidence="6">
    <location>
        <begin position="257"/>
        <end position="269"/>
    </location>
</feature>
<dbReference type="InterPro" id="IPR052156">
    <property type="entry name" value="BCAA_Transport_ATP-bd_LivF"/>
</dbReference>
<evidence type="ECO:0000259" key="7">
    <source>
        <dbReference type="PROSITE" id="PS50893"/>
    </source>
</evidence>
<dbReference type="InterPro" id="IPR003593">
    <property type="entry name" value="AAA+_ATPase"/>
</dbReference>
<evidence type="ECO:0000256" key="6">
    <source>
        <dbReference type="SAM" id="MobiDB-lite"/>
    </source>
</evidence>
<feature type="region of interest" description="Disordered" evidence="6">
    <location>
        <begin position="234"/>
        <end position="279"/>
    </location>
</feature>
<dbReference type="GO" id="GO:0005524">
    <property type="term" value="F:ATP binding"/>
    <property type="evidence" value="ECO:0007669"/>
    <property type="project" value="UniProtKB-KW"/>
</dbReference>
<dbReference type="InterPro" id="IPR027417">
    <property type="entry name" value="P-loop_NTPase"/>
</dbReference>
<dbReference type="PROSITE" id="PS00211">
    <property type="entry name" value="ABC_TRANSPORTER_1"/>
    <property type="match status" value="1"/>
</dbReference>
<sequence>MRNDPTRLPAALELTGFSAYHGSVAAAKDVSLRVERGSAVGVLGPNGAGKSTLLLAAAGFVRTTGGVSIGGQVADRLSPARRRRLGLAMVPQERAAVLELSVAENLRLSWLTGRRATPYEEARTSVLEIFPALAGRLGDPAGNLSGGQRQMLAVSRGLMATCDVLLLDEPTAGLSPKLISELVEAIRTLNERGITVLLVEQNFSVVERTCSDIHVLNGGRIVWHGPTTGIDRDSIGDLYSGARRPRPTASTPPDPVPESRVRPEAERAVPARSGEAEGI</sequence>
<evidence type="ECO:0000313" key="8">
    <source>
        <dbReference type="EMBL" id="MEE6263939.1"/>
    </source>
</evidence>
<dbReference type="RefSeq" id="WP_331218732.1">
    <property type="nucleotide sequence ID" value="NZ_JAZGQK010000047.1"/>
</dbReference>
<evidence type="ECO:0000256" key="5">
    <source>
        <dbReference type="ARBA" id="ARBA00022970"/>
    </source>
</evidence>
<dbReference type="Gene3D" id="3.40.50.300">
    <property type="entry name" value="P-loop containing nucleotide triphosphate hydrolases"/>
    <property type="match status" value="1"/>
</dbReference>